<dbReference type="RefSeq" id="XP_052120199.1">
    <property type="nucleotide sequence ID" value="XM_052264239.1"/>
</dbReference>
<sequence>MNKYSALLLLALQLTLAVASPIRYDQRQDGDSNIDARLQNFFVVLAPSNSAQLSNTGISLLDLASKAVPQRLRPQGLHGAVPGDGLKQREEVDAEPVQAEVAKEGKSARSLQAGPLAVVAIPIPAAILQSPLAKLHPEVQAMGEAIGEDEVLIAHSPVVALRSPPAPAPAAAAVPMLVAVPVPEVAPERPAAPPALLPMHPAGATTPLGDKQALPAAPEAAAAPETVAVPEVVAAQEAVAAQETVAVQEAIALQEAVAAQEPIVAPGVIAVPDAIFAAADAVPAPAPVIVAPAEAAPAVETNQVEQKEDDEVGKIDSKVHLIGTGIEECGPERVRNEEGVCEDAVPRD</sequence>
<organism evidence="2 3">
    <name type="scientific">Frankliniella occidentalis</name>
    <name type="common">Western flower thrips</name>
    <name type="synonym">Euthrips occidentalis</name>
    <dbReference type="NCBI Taxonomy" id="133901"/>
    <lineage>
        <taxon>Eukaryota</taxon>
        <taxon>Metazoa</taxon>
        <taxon>Ecdysozoa</taxon>
        <taxon>Arthropoda</taxon>
        <taxon>Hexapoda</taxon>
        <taxon>Insecta</taxon>
        <taxon>Pterygota</taxon>
        <taxon>Neoptera</taxon>
        <taxon>Paraneoptera</taxon>
        <taxon>Thysanoptera</taxon>
        <taxon>Terebrantia</taxon>
        <taxon>Thripoidea</taxon>
        <taxon>Thripidae</taxon>
        <taxon>Frankliniella</taxon>
    </lineage>
</organism>
<evidence type="ECO:0000256" key="1">
    <source>
        <dbReference type="SAM" id="SignalP"/>
    </source>
</evidence>
<feature type="chain" id="PRO_5038866274" evidence="1">
    <location>
        <begin position="20"/>
        <end position="348"/>
    </location>
</feature>
<gene>
    <name evidence="3" type="primary">LOC113204844</name>
</gene>
<reference evidence="3" key="1">
    <citation type="submission" date="2025-08" db="UniProtKB">
        <authorList>
            <consortium name="RefSeq"/>
        </authorList>
    </citation>
    <scope>IDENTIFICATION</scope>
    <source>
        <tissue evidence="3">Whole organism</tissue>
    </source>
</reference>
<dbReference type="KEGG" id="foc:113204844"/>
<proteinExistence type="predicted"/>
<evidence type="ECO:0000313" key="3">
    <source>
        <dbReference type="RefSeq" id="XP_052120199.1"/>
    </source>
</evidence>
<feature type="signal peptide" evidence="1">
    <location>
        <begin position="1"/>
        <end position="19"/>
    </location>
</feature>
<dbReference type="AlphaFoldDB" id="A0A9C6WVC5"/>
<dbReference type="Proteomes" id="UP000504606">
    <property type="component" value="Unplaced"/>
</dbReference>
<keyword evidence="1" id="KW-0732">Signal</keyword>
<dbReference type="GeneID" id="113204844"/>
<name>A0A9C6WVC5_FRAOC</name>
<accession>A0A9C6WVC5</accession>
<keyword evidence="2" id="KW-1185">Reference proteome</keyword>
<dbReference type="OrthoDB" id="7686329at2759"/>
<protein>
    <submittedName>
        <fullName evidence="3">Calphotin-like</fullName>
    </submittedName>
</protein>
<evidence type="ECO:0000313" key="2">
    <source>
        <dbReference type="Proteomes" id="UP000504606"/>
    </source>
</evidence>